<dbReference type="PANTHER" id="PTHR30441">
    <property type="entry name" value="DUF748 DOMAIN-CONTAINING PROTEIN"/>
    <property type="match status" value="1"/>
</dbReference>
<sequence>MFKKILKWSGITLLTLIVILAIIPFAFKKQIKEKIVASLNENVNARVTLEDVNVSLLKDFPKATVSIAKICVINRAPFDGDTLVYSEKINLKMGISELFHGENKPMKIDGFSTENTILKIIFNKDGVGNYDIALKNKKPEKSKSKSKPFSLDIEKYDIENLKFTYLDESSKMKLILDSIYHQGKGNLAQDKLDLETKTKANMSFNIDKSNFLRNTKVSLDAILGIDLKNSKYTFKENKALINQLPLEFNGYIQMVEKGQIYDLAFKTPRSEFKNFLALIPEQYAGNLEGVETTGKFEVTGKVNGELTKTTVPKFDIEMASNNASFHYKDLPKTVKNINIDTHIINESGIVNDTYINIANVGFAIDQDVFNAKATVKNIVENAVVNAELKGRINLANVSKAYPIKLEKNLNGILKADVKTAFDMKSIATNQYQNIKNSGRITLTGFNYTGSEMAKPVSISIADVVFNPSKINLTKLNLKTGKSDVNVSGMIENLYGFLFKNQILKGTFNLNSNTFAVADFMMPTTIKTKTGDKKTEAVKIPSFLDCTLTAKAKTVIYDNLNLKNVSGSVTVKNESVKLSNLKMDVFSGKLELNGLVSTKGKIPTFDMNLGLNKVDIRQTFSAMNTLKTIAPIADVINGKLNSTIKLNGTLNKTMLPNVNTLSGNLMSSILSGSLNKNNSKLLTELDNTASFIDLKDMNLKDVKVSLLFKNGKVNVKPFTIKQNDIAVQIMGTHGFDKTINYNLKFDVPAKYLGKEIGNLITKLTPNASKKIENVPVNALLTGTFQNPKISTDIKQATTNLATQLVKMQKEKLLNEGTNILSNVLNDTKKNTSNDSIKTTPKDKITNGIKDGINNFFKKKK</sequence>
<gene>
    <name evidence="1" type="ORF">RF683_01595</name>
</gene>
<evidence type="ECO:0000313" key="2">
    <source>
        <dbReference type="Proteomes" id="UP001180481"/>
    </source>
</evidence>
<dbReference type="RefSeq" id="WP_309532482.1">
    <property type="nucleotide sequence ID" value="NZ_CP133721.1"/>
</dbReference>
<keyword evidence="2" id="KW-1185">Reference proteome</keyword>
<protein>
    <submittedName>
        <fullName evidence="1">AsmA-like C-terminal region-containing protein</fullName>
    </submittedName>
</protein>
<reference evidence="1" key="1">
    <citation type="submission" date="2023-09" db="EMBL/GenBank/DDBJ databases">
        <title>Flavobacterium sp. 20NA77.7 isolated from freshwater.</title>
        <authorList>
            <person name="Le V."/>
            <person name="Ko S.-R."/>
            <person name="Ahn C.-Y."/>
            <person name="Oh H.-M."/>
        </authorList>
    </citation>
    <scope>NUCLEOTIDE SEQUENCE</scope>
    <source>
        <strain evidence="1">20NA77.7</strain>
    </source>
</reference>
<dbReference type="EMBL" id="CP133721">
    <property type="protein sequence ID" value="WMW78163.1"/>
    <property type="molecule type" value="Genomic_DNA"/>
</dbReference>
<name>A0ABY9RBG3_9FLAO</name>
<dbReference type="PANTHER" id="PTHR30441:SF8">
    <property type="entry name" value="DUF748 DOMAIN-CONTAINING PROTEIN"/>
    <property type="match status" value="1"/>
</dbReference>
<accession>A0ABY9RBG3</accession>
<dbReference type="InterPro" id="IPR052894">
    <property type="entry name" value="AsmA-related"/>
</dbReference>
<organism evidence="1 2">
    <name type="scientific">Flavobacterium nakdongensis</name>
    <dbReference type="NCBI Taxonomy" id="3073563"/>
    <lineage>
        <taxon>Bacteria</taxon>
        <taxon>Pseudomonadati</taxon>
        <taxon>Bacteroidota</taxon>
        <taxon>Flavobacteriia</taxon>
        <taxon>Flavobacteriales</taxon>
        <taxon>Flavobacteriaceae</taxon>
        <taxon>Flavobacterium</taxon>
    </lineage>
</organism>
<evidence type="ECO:0000313" key="1">
    <source>
        <dbReference type="EMBL" id="WMW78163.1"/>
    </source>
</evidence>
<proteinExistence type="predicted"/>
<dbReference type="Proteomes" id="UP001180481">
    <property type="component" value="Chromosome"/>
</dbReference>